<organism evidence="1 2">
    <name type="scientific">Brevibacillus laterosporus LMG 15441</name>
    <dbReference type="NCBI Taxonomy" id="1042163"/>
    <lineage>
        <taxon>Bacteria</taxon>
        <taxon>Bacillati</taxon>
        <taxon>Bacillota</taxon>
        <taxon>Bacilli</taxon>
        <taxon>Bacillales</taxon>
        <taxon>Paenibacillaceae</taxon>
        <taxon>Brevibacillus</taxon>
    </lineage>
</organism>
<evidence type="ECO:0000313" key="2">
    <source>
        <dbReference type="Proteomes" id="UP000005850"/>
    </source>
</evidence>
<dbReference type="STRING" id="1042163.BRLA_c024940"/>
<gene>
    <name evidence="1" type="ORF">BRLA_c024940</name>
</gene>
<keyword evidence="2" id="KW-1185">Reference proteome</keyword>
<dbReference type="HOGENOM" id="CLU_2045225_0_0_9"/>
<sequence>MAESYMDHLRVESDRLNQIKLLDRKVMEYIELLLPLPDNASITQEKNNRLLRADMQHRYFDSPDLIDVGKNAFRFINAVSDFATHAKPLRETASYKENLFQKMEGNPLIDKAYEIIVASA</sequence>
<protein>
    <submittedName>
        <fullName evidence="1">Uncharacterized protein</fullName>
    </submittedName>
</protein>
<evidence type="ECO:0000313" key="1">
    <source>
        <dbReference type="EMBL" id="AIG26814.1"/>
    </source>
</evidence>
<dbReference type="InterPro" id="IPR026325">
    <property type="entry name" value="DUF932"/>
</dbReference>
<reference evidence="1 2" key="1">
    <citation type="journal article" date="2011" name="J. Bacteriol.">
        <title>Genome sequence of Brevibacillus laterosporus LMG 15441, a pathogen of invertebrates.</title>
        <authorList>
            <person name="Djukic M."/>
            <person name="Poehlein A."/>
            <person name="Thurmer A."/>
            <person name="Daniel R."/>
        </authorList>
    </citation>
    <scope>NUCLEOTIDE SEQUENCE [LARGE SCALE GENOMIC DNA]</scope>
    <source>
        <strain evidence="1 2">LMG 15441</strain>
    </source>
</reference>
<dbReference type="AlphaFoldDB" id="A0A075R4R7"/>
<dbReference type="Pfam" id="PF06067">
    <property type="entry name" value="DUF932"/>
    <property type="match status" value="1"/>
</dbReference>
<dbReference type="KEGG" id="blr:BRLA_c024940"/>
<dbReference type="EMBL" id="CP007806">
    <property type="protein sequence ID" value="AIG26814.1"/>
    <property type="molecule type" value="Genomic_DNA"/>
</dbReference>
<name>A0A075R4R7_BRELA</name>
<dbReference type="Proteomes" id="UP000005850">
    <property type="component" value="Chromosome"/>
</dbReference>
<proteinExistence type="predicted"/>
<accession>A0A075R4R7</accession>
<dbReference type="eggNOG" id="ENOG502Z7QU">
    <property type="taxonomic scope" value="Bacteria"/>
</dbReference>